<keyword evidence="2" id="KW-1003">Cell membrane</keyword>
<evidence type="ECO:0000259" key="11">
    <source>
        <dbReference type="PROSITE" id="PS50835"/>
    </source>
</evidence>
<dbReference type="SUPFAM" id="SSF48726">
    <property type="entry name" value="Immunoglobulin"/>
    <property type="match status" value="1"/>
</dbReference>
<dbReference type="PROSITE" id="PS50835">
    <property type="entry name" value="IG_LIKE"/>
    <property type="match status" value="1"/>
</dbReference>
<feature type="domain" description="Ig-like" evidence="11">
    <location>
        <begin position="10"/>
        <end position="123"/>
    </location>
</feature>
<keyword evidence="6" id="KW-0472">Membrane</keyword>
<dbReference type="AlphaFoldDB" id="A0A669F3A4"/>
<keyword evidence="4" id="KW-0732">Signal</keyword>
<evidence type="ECO:0000313" key="13">
    <source>
        <dbReference type="Proteomes" id="UP000005207"/>
    </source>
</evidence>
<organism evidence="12 13">
    <name type="scientific">Oreochromis niloticus</name>
    <name type="common">Nile tilapia</name>
    <name type="synonym">Tilapia nilotica</name>
    <dbReference type="NCBI Taxonomy" id="8128"/>
    <lineage>
        <taxon>Eukaryota</taxon>
        <taxon>Metazoa</taxon>
        <taxon>Chordata</taxon>
        <taxon>Craniata</taxon>
        <taxon>Vertebrata</taxon>
        <taxon>Euteleostomi</taxon>
        <taxon>Actinopterygii</taxon>
        <taxon>Neopterygii</taxon>
        <taxon>Teleostei</taxon>
        <taxon>Neoteleostei</taxon>
        <taxon>Acanthomorphata</taxon>
        <taxon>Ovalentaria</taxon>
        <taxon>Cichlomorphae</taxon>
        <taxon>Cichliformes</taxon>
        <taxon>Cichlidae</taxon>
        <taxon>African cichlids</taxon>
        <taxon>Pseudocrenilabrinae</taxon>
        <taxon>Oreochromini</taxon>
        <taxon>Oreochromis</taxon>
    </lineage>
</organism>
<evidence type="ECO:0000256" key="6">
    <source>
        <dbReference type="ARBA" id="ARBA00023136"/>
    </source>
</evidence>
<dbReference type="GO" id="GO:0042130">
    <property type="term" value="P:negative regulation of T cell proliferation"/>
    <property type="evidence" value="ECO:0007669"/>
    <property type="project" value="TreeGrafter"/>
</dbReference>
<dbReference type="GO" id="GO:0009897">
    <property type="term" value="C:external side of plasma membrane"/>
    <property type="evidence" value="ECO:0007669"/>
    <property type="project" value="TreeGrafter"/>
</dbReference>
<sequence>DLITLLSLQPHCFVSFSLSDQKIISSEAGQNVTLTCQAPNNSILVVEWKRANLDEYGLLYRDGRLYPANQHTSFKNRVELQDIELKHGDVSLILKNVMITDSGTYKCFVVMEIGNNNKSPIITINLNITDPPGESDFRESFLTEQVLVIVSKICDSVLLLLFKNSSLGKTTSTVSLSKNV</sequence>
<dbReference type="GO" id="GO:0006955">
    <property type="term" value="P:immune response"/>
    <property type="evidence" value="ECO:0007669"/>
    <property type="project" value="TreeGrafter"/>
</dbReference>
<dbReference type="Gene3D" id="2.60.40.10">
    <property type="entry name" value="Immunoglobulins"/>
    <property type="match status" value="1"/>
</dbReference>
<reference evidence="13" key="1">
    <citation type="submission" date="2012-01" db="EMBL/GenBank/DDBJ databases">
        <title>The Genome Sequence of Oreochromis niloticus (Nile Tilapia).</title>
        <authorList>
            <consortium name="Broad Institute Genome Assembly Team"/>
            <consortium name="Broad Institute Sequencing Platform"/>
            <person name="Di Palma F."/>
            <person name="Johnson J."/>
            <person name="Lander E.S."/>
            <person name="Lindblad-Toh K."/>
        </authorList>
    </citation>
    <scope>NUCLEOTIDE SEQUENCE [LARGE SCALE GENOMIC DNA]</scope>
</reference>
<dbReference type="GO" id="GO:0007166">
    <property type="term" value="P:cell surface receptor signaling pathway"/>
    <property type="evidence" value="ECO:0007669"/>
    <property type="project" value="TreeGrafter"/>
</dbReference>
<evidence type="ECO:0000256" key="8">
    <source>
        <dbReference type="ARBA" id="ARBA00023170"/>
    </source>
</evidence>
<keyword evidence="8" id="KW-0675">Receptor</keyword>
<dbReference type="GO" id="GO:0071222">
    <property type="term" value="P:cellular response to lipopolysaccharide"/>
    <property type="evidence" value="ECO:0007669"/>
    <property type="project" value="TreeGrafter"/>
</dbReference>
<reference evidence="12" key="3">
    <citation type="submission" date="2025-09" db="UniProtKB">
        <authorList>
            <consortium name="Ensembl"/>
        </authorList>
    </citation>
    <scope>IDENTIFICATION</scope>
</reference>
<dbReference type="Proteomes" id="UP000005207">
    <property type="component" value="Linkage group LG3"/>
</dbReference>
<evidence type="ECO:0000313" key="12">
    <source>
        <dbReference type="Ensembl" id="ENSONIP00000077533.1"/>
    </source>
</evidence>
<dbReference type="InterPro" id="IPR003599">
    <property type="entry name" value="Ig_sub"/>
</dbReference>
<evidence type="ECO:0000256" key="7">
    <source>
        <dbReference type="ARBA" id="ARBA00023157"/>
    </source>
</evidence>
<evidence type="ECO:0000256" key="9">
    <source>
        <dbReference type="ARBA" id="ARBA00023180"/>
    </source>
</evidence>
<dbReference type="Pfam" id="PF07686">
    <property type="entry name" value="V-set"/>
    <property type="match status" value="1"/>
</dbReference>
<dbReference type="InterPro" id="IPR036179">
    <property type="entry name" value="Ig-like_dom_sf"/>
</dbReference>
<dbReference type="SMART" id="SM00409">
    <property type="entry name" value="IG"/>
    <property type="match status" value="1"/>
</dbReference>
<name>A0A669F3A4_ORENI</name>
<accession>A0A669F3A4</accession>
<dbReference type="InterPro" id="IPR007110">
    <property type="entry name" value="Ig-like_dom"/>
</dbReference>
<keyword evidence="9" id="KW-0325">Glycoprotein</keyword>
<dbReference type="InterPro" id="IPR051713">
    <property type="entry name" value="T-cell_Activation_Regulation"/>
</dbReference>
<dbReference type="Ensembl" id="ENSONIT00000044989.1">
    <property type="protein sequence ID" value="ENSONIP00000077533.1"/>
    <property type="gene ID" value="ENSONIG00000041593.1"/>
</dbReference>
<reference evidence="12" key="2">
    <citation type="submission" date="2025-08" db="UniProtKB">
        <authorList>
            <consortium name="Ensembl"/>
        </authorList>
    </citation>
    <scope>IDENTIFICATION</scope>
</reference>
<evidence type="ECO:0000256" key="5">
    <source>
        <dbReference type="ARBA" id="ARBA00022989"/>
    </source>
</evidence>
<comment type="subcellular location">
    <subcellularLocation>
        <location evidence="1">Cell membrane</location>
        <topology evidence="1">Single-pass type I membrane protein</topology>
    </subcellularLocation>
</comment>
<keyword evidence="7" id="KW-1015">Disulfide bond</keyword>
<dbReference type="InParanoid" id="A0A669F3A4"/>
<evidence type="ECO:0000256" key="3">
    <source>
        <dbReference type="ARBA" id="ARBA00022692"/>
    </source>
</evidence>
<dbReference type="GO" id="GO:0031295">
    <property type="term" value="P:T cell costimulation"/>
    <property type="evidence" value="ECO:0007669"/>
    <property type="project" value="TreeGrafter"/>
</dbReference>
<evidence type="ECO:0000256" key="10">
    <source>
        <dbReference type="ARBA" id="ARBA00023319"/>
    </source>
</evidence>
<keyword evidence="13" id="KW-1185">Reference proteome</keyword>
<evidence type="ECO:0000256" key="1">
    <source>
        <dbReference type="ARBA" id="ARBA00004251"/>
    </source>
</evidence>
<dbReference type="PANTHER" id="PTHR25466">
    <property type="entry name" value="T-LYMPHOCYTE ACTIVATION ANTIGEN"/>
    <property type="match status" value="1"/>
</dbReference>
<evidence type="ECO:0000256" key="4">
    <source>
        <dbReference type="ARBA" id="ARBA00022729"/>
    </source>
</evidence>
<keyword evidence="10" id="KW-0393">Immunoglobulin domain</keyword>
<dbReference type="InterPro" id="IPR013783">
    <property type="entry name" value="Ig-like_fold"/>
</dbReference>
<dbReference type="PANTHER" id="PTHR25466:SF14">
    <property type="entry name" value="BUTYROPHILIN SUBFAMILY 2 MEMBER A2-LIKE-RELATED"/>
    <property type="match status" value="1"/>
</dbReference>
<protein>
    <recommendedName>
        <fullName evidence="11">Ig-like domain-containing protein</fullName>
    </recommendedName>
</protein>
<dbReference type="InterPro" id="IPR013106">
    <property type="entry name" value="Ig_V-set"/>
</dbReference>
<dbReference type="SMART" id="SM00406">
    <property type="entry name" value="IGv"/>
    <property type="match status" value="1"/>
</dbReference>
<keyword evidence="5" id="KW-1133">Transmembrane helix</keyword>
<keyword evidence="3" id="KW-0812">Transmembrane</keyword>
<proteinExistence type="predicted"/>
<evidence type="ECO:0000256" key="2">
    <source>
        <dbReference type="ARBA" id="ARBA00022475"/>
    </source>
</evidence>
<dbReference type="GeneTree" id="ENSGT01150000288251"/>
<dbReference type="GO" id="GO:0042102">
    <property type="term" value="P:positive regulation of T cell proliferation"/>
    <property type="evidence" value="ECO:0007669"/>
    <property type="project" value="TreeGrafter"/>
</dbReference>
<dbReference type="OMA" id="SILVVEW"/>